<dbReference type="GO" id="GO:0003991">
    <property type="term" value="F:acetylglutamate kinase activity"/>
    <property type="evidence" value="ECO:0007669"/>
    <property type="project" value="UniProtKB-UniRule"/>
</dbReference>
<keyword evidence="9" id="KW-0963">Cytoplasm</keyword>
<protein>
    <recommendedName>
        <fullName evidence="9">Acetylglutamate kinase</fullName>
        <ecNumber evidence="9">2.7.2.8</ecNumber>
    </recommendedName>
    <alternativeName>
        <fullName evidence="9">N-acetyl-L-glutamate 5-phosphotransferase</fullName>
    </alternativeName>
    <alternativeName>
        <fullName evidence="9">NAG kinase</fullName>
        <shortName evidence="9">NAGK</shortName>
    </alternativeName>
</protein>
<proteinExistence type="inferred from homology"/>
<keyword evidence="5 9" id="KW-0547">Nucleotide-binding</keyword>
<comment type="catalytic activity">
    <reaction evidence="8 9">
        <text>N-acetyl-L-glutamate + ATP = N-acetyl-L-glutamyl 5-phosphate + ADP</text>
        <dbReference type="Rhea" id="RHEA:14629"/>
        <dbReference type="ChEBI" id="CHEBI:30616"/>
        <dbReference type="ChEBI" id="CHEBI:44337"/>
        <dbReference type="ChEBI" id="CHEBI:57936"/>
        <dbReference type="ChEBI" id="CHEBI:456216"/>
        <dbReference type="EC" id="2.7.2.8"/>
    </reaction>
</comment>
<accession>A0A4R6HC88</accession>
<sequence length="258" mass="27642">MSKQKLTLVKVGGKVVEEKDSLQDLLARFAQLDGLKVLVHGGGRSATAMAERMGVETQMVDGRRITDANMLEVVTMVYGGLVNKNIVAQLQANAINAIGLTGADLNYMQAVKRPVATIDYGFVGDVVSVHVDQLKLLVENQVVPVLAPLTHDKNGQLLNTNADTIAAEAAIGFSEYFDVELVFCFEKPGVLEDAEDDRSVIASLNHAQFKDLQASGAIHAGMIPKLDNSFNAIQKGVSQVRITNIEGLQKGGTLLVGE</sequence>
<evidence type="ECO:0000256" key="3">
    <source>
        <dbReference type="ARBA" id="ARBA00022605"/>
    </source>
</evidence>
<dbReference type="Gene3D" id="3.40.1160.10">
    <property type="entry name" value="Acetylglutamate kinase-like"/>
    <property type="match status" value="1"/>
</dbReference>
<feature type="binding site" evidence="9">
    <location>
        <position position="64"/>
    </location>
    <ligand>
        <name>substrate</name>
    </ligand>
</feature>
<feature type="domain" description="Aspartate/glutamate/uridylate kinase" evidence="10">
    <location>
        <begin position="5"/>
        <end position="244"/>
    </location>
</feature>
<dbReference type="OrthoDB" id="9803155at2"/>
<dbReference type="InterPro" id="IPR004662">
    <property type="entry name" value="AcgluKinase_fam"/>
</dbReference>
<gene>
    <name evidence="9" type="primary">argB</name>
    <name evidence="11" type="ORF">DET52_1011011</name>
</gene>
<evidence type="ECO:0000256" key="9">
    <source>
        <dbReference type="HAMAP-Rule" id="MF_00082"/>
    </source>
</evidence>
<name>A0A4R6HC88_9BACT</name>
<dbReference type="CDD" id="cd04238">
    <property type="entry name" value="AAK_NAGK-like"/>
    <property type="match status" value="1"/>
</dbReference>
<evidence type="ECO:0000259" key="10">
    <source>
        <dbReference type="Pfam" id="PF00696"/>
    </source>
</evidence>
<dbReference type="InterPro" id="IPR036393">
    <property type="entry name" value="AceGlu_kinase-like_sf"/>
</dbReference>
<dbReference type="Pfam" id="PF00696">
    <property type="entry name" value="AA_kinase"/>
    <property type="match status" value="1"/>
</dbReference>
<evidence type="ECO:0000256" key="6">
    <source>
        <dbReference type="ARBA" id="ARBA00022777"/>
    </source>
</evidence>
<evidence type="ECO:0000256" key="8">
    <source>
        <dbReference type="ARBA" id="ARBA00048141"/>
    </source>
</evidence>
<dbReference type="GO" id="GO:0042450">
    <property type="term" value="P:L-arginine biosynthetic process via ornithine"/>
    <property type="evidence" value="ECO:0007669"/>
    <property type="project" value="UniProtKB-UniRule"/>
</dbReference>
<dbReference type="EMBL" id="SNWI01000001">
    <property type="protein sequence ID" value="TDO05647.1"/>
    <property type="molecule type" value="Genomic_DNA"/>
</dbReference>
<feature type="binding site" evidence="9">
    <location>
        <begin position="42"/>
        <end position="43"/>
    </location>
    <ligand>
        <name>substrate</name>
    </ligand>
</feature>
<evidence type="ECO:0000256" key="2">
    <source>
        <dbReference type="ARBA" id="ARBA00022571"/>
    </source>
</evidence>
<comment type="caution">
    <text evidence="11">The sequence shown here is derived from an EMBL/GenBank/DDBJ whole genome shotgun (WGS) entry which is preliminary data.</text>
</comment>
<dbReference type="UniPathway" id="UPA00068">
    <property type="reaction ID" value="UER00107"/>
</dbReference>
<evidence type="ECO:0000313" key="12">
    <source>
        <dbReference type="Proteomes" id="UP000294848"/>
    </source>
</evidence>
<evidence type="ECO:0000313" key="11">
    <source>
        <dbReference type="EMBL" id="TDO05647.1"/>
    </source>
</evidence>
<evidence type="ECO:0000256" key="4">
    <source>
        <dbReference type="ARBA" id="ARBA00022679"/>
    </source>
</evidence>
<dbReference type="AlphaFoldDB" id="A0A4R6HC88"/>
<keyword evidence="6 9" id="KW-0418">Kinase</keyword>
<keyword evidence="3 9" id="KW-0028">Amino-acid biosynthesis</keyword>
<evidence type="ECO:0000256" key="1">
    <source>
        <dbReference type="ARBA" id="ARBA00004828"/>
    </source>
</evidence>
<comment type="function">
    <text evidence="9">Catalyzes the ATP-dependent phosphorylation of N-acetyl-L-glutamate.</text>
</comment>
<dbReference type="PANTHER" id="PTHR23342:SF0">
    <property type="entry name" value="N-ACETYLGLUTAMATE SYNTHASE, MITOCHONDRIAL"/>
    <property type="match status" value="1"/>
</dbReference>
<dbReference type="HAMAP" id="MF_00082">
    <property type="entry name" value="ArgB"/>
    <property type="match status" value="1"/>
</dbReference>
<dbReference type="NCBIfam" id="TIGR00761">
    <property type="entry name" value="argB"/>
    <property type="match status" value="1"/>
</dbReference>
<dbReference type="EC" id="2.7.2.8" evidence="9"/>
<feature type="binding site" evidence="9">
    <location>
        <position position="159"/>
    </location>
    <ligand>
        <name>substrate</name>
    </ligand>
</feature>
<feature type="site" description="Transition state stabilizer" evidence="9">
    <location>
        <position position="225"/>
    </location>
</feature>
<reference evidence="11 12" key="1">
    <citation type="submission" date="2019-03" db="EMBL/GenBank/DDBJ databases">
        <title>Freshwater and sediment microbial communities from various areas in North America, analyzing microbe dynamics in response to fracking.</title>
        <authorList>
            <person name="Lamendella R."/>
        </authorList>
    </citation>
    <scope>NUCLEOTIDE SEQUENCE [LARGE SCALE GENOMIC DNA]</scope>
    <source>
        <strain evidence="11 12">114D</strain>
    </source>
</reference>
<dbReference type="PANTHER" id="PTHR23342">
    <property type="entry name" value="N-ACETYLGLUTAMATE SYNTHASE"/>
    <property type="match status" value="1"/>
</dbReference>
<dbReference type="GO" id="GO:0005524">
    <property type="term" value="F:ATP binding"/>
    <property type="evidence" value="ECO:0007669"/>
    <property type="project" value="UniProtKB-UniRule"/>
</dbReference>
<keyword evidence="7 9" id="KW-0067">ATP-binding</keyword>
<dbReference type="InterPro" id="IPR037528">
    <property type="entry name" value="ArgB"/>
</dbReference>
<dbReference type="SUPFAM" id="SSF53633">
    <property type="entry name" value="Carbamate kinase-like"/>
    <property type="match status" value="1"/>
</dbReference>
<keyword evidence="2 9" id="KW-0055">Arginine biosynthesis</keyword>
<dbReference type="InterPro" id="IPR001048">
    <property type="entry name" value="Asp/Glu/Uridylate_kinase"/>
</dbReference>
<dbReference type="RefSeq" id="WP_133463668.1">
    <property type="nucleotide sequence ID" value="NZ_SNWI01000001.1"/>
</dbReference>
<organism evidence="11 12">
    <name type="scientific">Sunxiuqinia elliptica</name>
    <dbReference type="NCBI Taxonomy" id="655355"/>
    <lineage>
        <taxon>Bacteria</taxon>
        <taxon>Pseudomonadati</taxon>
        <taxon>Bacteroidota</taxon>
        <taxon>Bacteroidia</taxon>
        <taxon>Marinilabiliales</taxon>
        <taxon>Prolixibacteraceae</taxon>
        <taxon>Sunxiuqinia</taxon>
    </lineage>
</organism>
<feature type="site" description="Transition state stabilizer" evidence="9">
    <location>
        <position position="10"/>
    </location>
</feature>
<dbReference type="GO" id="GO:0005737">
    <property type="term" value="C:cytoplasm"/>
    <property type="evidence" value="ECO:0007669"/>
    <property type="project" value="UniProtKB-SubCell"/>
</dbReference>
<evidence type="ECO:0000256" key="7">
    <source>
        <dbReference type="ARBA" id="ARBA00022840"/>
    </source>
</evidence>
<comment type="pathway">
    <text evidence="1 9">Amino-acid biosynthesis; L-arginine biosynthesis; N(2)-acetyl-L-ornithine from L-glutamate: step 2/4.</text>
</comment>
<dbReference type="Proteomes" id="UP000294848">
    <property type="component" value="Unassembled WGS sequence"/>
</dbReference>
<comment type="subcellular location">
    <subcellularLocation>
        <location evidence="9">Cytoplasm</location>
    </subcellularLocation>
</comment>
<keyword evidence="4 9" id="KW-0808">Transferase</keyword>
<evidence type="ECO:0000256" key="5">
    <source>
        <dbReference type="ARBA" id="ARBA00022741"/>
    </source>
</evidence>
<dbReference type="PIRSF" id="PIRSF000728">
    <property type="entry name" value="NAGK"/>
    <property type="match status" value="1"/>
</dbReference>
<comment type="similarity">
    <text evidence="9">Belongs to the acetylglutamate kinase family. ArgB subfamily.</text>
</comment>